<dbReference type="NCBIfam" id="TIGR04364">
    <property type="entry name" value="methyltran_FxLD"/>
    <property type="match status" value="1"/>
</dbReference>
<keyword evidence="13" id="KW-1185">Reference proteome</keyword>
<comment type="subcellular location">
    <subcellularLocation>
        <location evidence="1">Cytoplasm</location>
    </subcellularLocation>
</comment>
<evidence type="ECO:0000256" key="9">
    <source>
        <dbReference type="ARBA" id="ARBA00030757"/>
    </source>
</evidence>
<dbReference type="CDD" id="cd02440">
    <property type="entry name" value="AdoMet_MTases"/>
    <property type="match status" value="1"/>
</dbReference>
<dbReference type="InterPro" id="IPR029063">
    <property type="entry name" value="SAM-dependent_MTases_sf"/>
</dbReference>
<dbReference type="RefSeq" id="WP_182607723.1">
    <property type="nucleotide sequence ID" value="NZ_VKHT01000864.1"/>
</dbReference>
<dbReference type="PANTHER" id="PTHR11579">
    <property type="entry name" value="PROTEIN-L-ISOASPARTATE O-METHYLTRANSFERASE"/>
    <property type="match status" value="1"/>
</dbReference>
<name>A0A7W3TGH5_9ACTN</name>
<evidence type="ECO:0000256" key="10">
    <source>
        <dbReference type="ARBA" id="ARBA00031323"/>
    </source>
</evidence>
<dbReference type="InterPro" id="IPR027573">
    <property type="entry name" value="Methyltran_FxLD"/>
</dbReference>
<evidence type="ECO:0000256" key="5">
    <source>
        <dbReference type="ARBA" id="ARBA00022490"/>
    </source>
</evidence>
<dbReference type="PANTHER" id="PTHR11579:SF0">
    <property type="entry name" value="PROTEIN-L-ISOASPARTATE(D-ASPARTATE) O-METHYLTRANSFERASE"/>
    <property type="match status" value="1"/>
</dbReference>
<dbReference type="GO" id="GO:0032259">
    <property type="term" value="P:methylation"/>
    <property type="evidence" value="ECO:0007669"/>
    <property type="project" value="UniProtKB-KW"/>
</dbReference>
<evidence type="ECO:0000256" key="1">
    <source>
        <dbReference type="ARBA" id="ARBA00004496"/>
    </source>
</evidence>
<evidence type="ECO:0000313" key="13">
    <source>
        <dbReference type="Proteomes" id="UP000538929"/>
    </source>
</evidence>
<evidence type="ECO:0000256" key="8">
    <source>
        <dbReference type="ARBA" id="ARBA00022691"/>
    </source>
</evidence>
<organism evidence="12 13">
    <name type="scientific">Streptomyces alkaliphilus</name>
    <dbReference type="NCBI Taxonomy" id="1472722"/>
    <lineage>
        <taxon>Bacteria</taxon>
        <taxon>Bacillati</taxon>
        <taxon>Actinomycetota</taxon>
        <taxon>Actinomycetes</taxon>
        <taxon>Kitasatosporales</taxon>
        <taxon>Streptomycetaceae</taxon>
        <taxon>Streptomyces</taxon>
    </lineage>
</organism>
<dbReference type="GO" id="GO:0005737">
    <property type="term" value="C:cytoplasm"/>
    <property type="evidence" value="ECO:0007669"/>
    <property type="project" value="UniProtKB-SubCell"/>
</dbReference>
<dbReference type="Pfam" id="PF01135">
    <property type="entry name" value="PCMT"/>
    <property type="match status" value="1"/>
</dbReference>
<evidence type="ECO:0000256" key="6">
    <source>
        <dbReference type="ARBA" id="ARBA00022603"/>
    </source>
</evidence>
<feature type="non-terminal residue" evidence="12">
    <location>
        <position position="435"/>
    </location>
</feature>
<dbReference type="AlphaFoldDB" id="A0A7W3TGH5"/>
<dbReference type="InterPro" id="IPR000682">
    <property type="entry name" value="PCMT"/>
</dbReference>
<accession>A0A7W3TGH5</accession>
<dbReference type="EC" id="2.1.1.77" evidence="3"/>
<dbReference type="EMBL" id="VKHT01000864">
    <property type="protein sequence ID" value="MBB0246381.1"/>
    <property type="molecule type" value="Genomic_DNA"/>
</dbReference>
<proteinExistence type="inferred from homology"/>
<evidence type="ECO:0000313" key="12">
    <source>
        <dbReference type="EMBL" id="MBB0246381.1"/>
    </source>
</evidence>
<dbReference type="GO" id="GO:0004719">
    <property type="term" value="F:protein-L-isoaspartate (D-aspartate) O-methyltransferase activity"/>
    <property type="evidence" value="ECO:0007669"/>
    <property type="project" value="UniProtKB-EC"/>
</dbReference>
<reference evidence="13" key="1">
    <citation type="submission" date="2019-10" db="EMBL/GenBank/DDBJ databases">
        <title>Streptomyces sp. nov., a novel actinobacterium isolated from alkaline environment.</title>
        <authorList>
            <person name="Golinska P."/>
        </authorList>
    </citation>
    <scope>NUCLEOTIDE SEQUENCE [LARGE SCALE GENOMIC DNA]</scope>
    <source>
        <strain evidence="13">DSM 42118</strain>
    </source>
</reference>
<evidence type="ECO:0000256" key="4">
    <source>
        <dbReference type="ARBA" id="ARBA00013346"/>
    </source>
</evidence>
<keyword evidence="7 12" id="KW-0808">Transferase</keyword>
<protein>
    <recommendedName>
        <fullName evidence="4">Protein-L-isoaspartate O-methyltransferase</fullName>
        <ecNumber evidence="3">2.1.1.77</ecNumber>
    </recommendedName>
    <alternativeName>
        <fullName evidence="11">L-isoaspartyl protein carboxyl methyltransferase</fullName>
    </alternativeName>
    <alternativeName>
        <fullName evidence="9">Protein L-isoaspartyl methyltransferase</fullName>
    </alternativeName>
    <alternativeName>
        <fullName evidence="10">Protein-beta-aspartate methyltransferase</fullName>
    </alternativeName>
</protein>
<evidence type="ECO:0000256" key="2">
    <source>
        <dbReference type="ARBA" id="ARBA00005369"/>
    </source>
</evidence>
<keyword evidence="6 12" id="KW-0489">Methyltransferase</keyword>
<sequence length="435" mass="46774">MTVDVSPTSPVITDGRLTHLTDWITAFHQLGRQPADLNHRGHLVRGLRGVLAHHVIFQWNRPGLPADIQHTLSTLAKEVVMGTSDHAASPHAASRQRTTVTEVKTDTIETSDADRLRNELVDRLIKDGSVRTRSVEDAMRSVPRHLFVPQAPLEQAYGNAPVSIKDDDNGASISCASQPDVVGLMLEQLDVEPGQKILELGAGTGFNAALLAHLAGPNGHVTTIDVDHDLVDGARTALASAGLRNVDVIHGDGALGYAPNAPYDRVIATVGAHGVPHAWLDQLAPTGRLLTPLRLRGSVSRSIAFAPQPDGIWRSVSSRMNTFMPLRRGIADDPRTIVPLAPDNAVTLVTNGDQTVNADALTDVFHQSRTEAWTGVTFRGPESAEWLELWLTCSLPNGLSRMPTTPRAIDNGLVIAPYPSSTATFDDSGTLTYLT</sequence>
<keyword evidence="8" id="KW-0949">S-adenosyl-L-methionine</keyword>
<dbReference type="Gene3D" id="3.40.50.150">
    <property type="entry name" value="Vaccinia Virus protein VP39"/>
    <property type="match status" value="1"/>
</dbReference>
<gene>
    <name evidence="12" type="primary">fxlM</name>
    <name evidence="12" type="ORF">FNQ90_20260</name>
</gene>
<evidence type="ECO:0000256" key="7">
    <source>
        <dbReference type="ARBA" id="ARBA00022679"/>
    </source>
</evidence>
<dbReference type="Proteomes" id="UP000538929">
    <property type="component" value="Unassembled WGS sequence"/>
</dbReference>
<comment type="similarity">
    <text evidence="2">Belongs to the methyltransferase superfamily. L-isoaspartyl/D-aspartyl protein methyltransferase family.</text>
</comment>
<evidence type="ECO:0000256" key="11">
    <source>
        <dbReference type="ARBA" id="ARBA00031350"/>
    </source>
</evidence>
<dbReference type="SUPFAM" id="SSF53335">
    <property type="entry name" value="S-adenosyl-L-methionine-dependent methyltransferases"/>
    <property type="match status" value="1"/>
</dbReference>
<keyword evidence="5" id="KW-0963">Cytoplasm</keyword>
<comment type="caution">
    <text evidence="12">The sequence shown here is derived from an EMBL/GenBank/DDBJ whole genome shotgun (WGS) entry which is preliminary data.</text>
</comment>
<evidence type="ECO:0000256" key="3">
    <source>
        <dbReference type="ARBA" id="ARBA00011890"/>
    </source>
</evidence>